<dbReference type="PRINTS" id="PR00133">
    <property type="entry name" value="GLHYDRLASE3"/>
</dbReference>
<dbReference type="Gene3D" id="3.40.50.1700">
    <property type="entry name" value="Glycoside hydrolase family 3 C-terminal domain"/>
    <property type="match status" value="2"/>
</dbReference>
<protein>
    <submittedName>
        <fullName evidence="7">Beta-glucosidase</fullName>
    </submittedName>
</protein>
<dbReference type="PROSITE" id="PS00775">
    <property type="entry name" value="GLYCOSYL_HYDROL_F3"/>
    <property type="match status" value="1"/>
</dbReference>
<feature type="domain" description="Fibronectin type III-like" evidence="6">
    <location>
        <begin position="612"/>
        <end position="677"/>
    </location>
</feature>
<evidence type="ECO:0000313" key="8">
    <source>
        <dbReference type="Proteomes" id="UP001596303"/>
    </source>
</evidence>
<evidence type="ECO:0000256" key="4">
    <source>
        <dbReference type="ARBA" id="ARBA00023295"/>
    </source>
</evidence>
<dbReference type="InterPro" id="IPR001764">
    <property type="entry name" value="Glyco_hydro_3_N"/>
</dbReference>
<keyword evidence="8" id="KW-1185">Reference proteome</keyword>
<organism evidence="7 8">
    <name type="scientific">Ponticaulis profundi</name>
    <dbReference type="NCBI Taxonomy" id="2665222"/>
    <lineage>
        <taxon>Bacteria</taxon>
        <taxon>Pseudomonadati</taxon>
        <taxon>Pseudomonadota</taxon>
        <taxon>Alphaproteobacteria</taxon>
        <taxon>Hyphomonadales</taxon>
        <taxon>Hyphomonadaceae</taxon>
        <taxon>Ponticaulis</taxon>
    </lineage>
</organism>
<dbReference type="InterPro" id="IPR013783">
    <property type="entry name" value="Ig-like_fold"/>
</dbReference>
<proteinExistence type="inferred from homology"/>
<evidence type="ECO:0000256" key="3">
    <source>
        <dbReference type="ARBA" id="ARBA00023277"/>
    </source>
</evidence>
<accession>A0ABW1SFK9</accession>
<dbReference type="InterPro" id="IPR017853">
    <property type="entry name" value="GH"/>
</dbReference>
<dbReference type="Pfam" id="PF14310">
    <property type="entry name" value="Fn3-like"/>
    <property type="match status" value="1"/>
</dbReference>
<gene>
    <name evidence="7" type="ORF">ACFQDM_18465</name>
</gene>
<dbReference type="InterPro" id="IPR019800">
    <property type="entry name" value="Glyco_hydro_3_AS"/>
</dbReference>
<keyword evidence="4 5" id="KW-0326">Glycosidase</keyword>
<dbReference type="InterPro" id="IPR002772">
    <property type="entry name" value="Glyco_hydro_3_C"/>
</dbReference>
<dbReference type="InterPro" id="IPR050288">
    <property type="entry name" value="Cellulose_deg_GH3"/>
</dbReference>
<dbReference type="Pfam" id="PF00933">
    <property type="entry name" value="Glyco_hydro_3"/>
    <property type="match status" value="1"/>
</dbReference>
<dbReference type="Gene3D" id="3.20.20.300">
    <property type="entry name" value="Glycoside hydrolase, family 3, N-terminal domain"/>
    <property type="match status" value="2"/>
</dbReference>
<dbReference type="EMBL" id="JBHSSW010000066">
    <property type="protein sequence ID" value="MFC6200062.1"/>
    <property type="molecule type" value="Genomic_DNA"/>
</dbReference>
<sequence length="707" mass="75610">MTNAEKIQLVLGHLTSPMGEYEPPSEAIVGAGFVPGVSRLGVPPLWETDASLGITWVGGNRGTGGTALPSGTAQGSTWNPDLMEQGGRMLGTEASAKGFNVLLAGGMNLMRDPRNGRTFEYLGEDPWHAALIASAAVRGIQSRNVISTLKHFAINPQETGRHFMNVEIDEAALRESDLLAFELAIEQSGPGALMCAYNALNGPLSCGNPFLLTDVLRDDWGYQGFVMSDWGAVEATDFAMAGLDQQSGAQIDEDLFFGDALLELAQTDSDYEARLTQMAQNVLYAIYYVGLDTNLPTREDFDKAAHAELSKQIAEEGIVLLKNEGDVLPIFGAPRQILVIGGNADAGTPSGGGSSRVAADEGPAITVPFIRGSDAPFASMLDQMYHNSAPVDALREALPGTEIIYRDGRYSSEAAMLAEDADLVIVFATQYQTEGYDVADLSLPNGQDVLIAAVAEANENTIIVLETGGPVAMPWLNDVSAVLEAWYPGAKGGEAIAKVLTGKVNPSGHLPISFPKSLDDLPRSDLAGLKEVAPSFIGKGAPGQTLTENYDIEGSDIGYRWYAREGIKTLFPFGAGLSYTEFNFGGLSMTGPTAELKARFEVENTGDADGADVAQLYLTSINDKPVQRLVGFQKVRLAPGEVTDVSLTIEPRLLANWTDDHWVIDEGTYTFALGYDAETLLEPDYVTLERLEIASDGATIITSENQE</sequence>
<dbReference type="Gene3D" id="2.60.40.10">
    <property type="entry name" value="Immunoglobulins"/>
    <property type="match status" value="1"/>
</dbReference>
<dbReference type="Pfam" id="PF01915">
    <property type="entry name" value="Glyco_hydro_3_C"/>
    <property type="match status" value="1"/>
</dbReference>
<dbReference type="PANTHER" id="PTHR42715:SF10">
    <property type="entry name" value="BETA-GLUCOSIDASE"/>
    <property type="match status" value="1"/>
</dbReference>
<evidence type="ECO:0000256" key="2">
    <source>
        <dbReference type="ARBA" id="ARBA00022801"/>
    </source>
</evidence>
<keyword evidence="2 5" id="KW-0378">Hydrolase</keyword>
<reference evidence="8" key="1">
    <citation type="journal article" date="2019" name="Int. J. Syst. Evol. Microbiol.">
        <title>The Global Catalogue of Microorganisms (GCM) 10K type strain sequencing project: providing services to taxonomists for standard genome sequencing and annotation.</title>
        <authorList>
            <consortium name="The Broad Institute Genomics Platform"/>
            <consortium name="The Broad Institute Genome Sequencing Center for Infectious Disease"/>
            <person name="Wu L."/>
            <person name="Ma J."/>
        </authorList>
    </citation>
    <scope>NUCLEOTIDE SEQUENCE [LARGE SCALE GENOMIC DNA]</scope>
    <source>
        <strain evidence="8">CGMCC-1.15741</strain>
    </source>
</reference>
<dbReference type="SMART" id="SM01217">
    <property type="entry name" value="Fn3_like"/>
    <property type="match status" value="1"/>
</dbReference>
<dbReference type="PANTHER" id="PTHR42715">
    <property type="entry name" value="BETA-GLUCOSIDASE"/>
    <property type="match status" value="1"/>
</dbReference>
<evidence type="ECO:0000256" key="1">
    <source>
        <dbReference type="ARBA" id="ARBA00005336"/>
    </source>
</evidence>
<dbReference type="InterPro" id="IPR026891">
    <property type="entry name" value="Fn3-like"/>
</dbReference>
<dbReference type="SUPFAM" id="SSF52279">
    <property type="entry name" value="Beta-D-glucan exohydrolase, C-terminal domain"/>
    <property type="match status" value="1"/>
</dbReference>
<comment type="similarity">
    <text evidence="1 5">Belongs to the glycosyl hydrolase 3 family.</text>
</comment>
<keyword evidence="3" id="KW-0119">Carbohydrate metabolism</keyword>
<evidence type="ECO:0000256" key="5">
    <source>
        <dbReference type="RuleBase" id="RU361161"/>
    </source>
</evidence>
<dbReference type="Proteomes" id="UP001596303">
    <property type="component" value="Unassembled WGS sequence"/>
</dbReference>
<comment type="caution">
    <text evidence="7">The sequence shown here is derived from an EMBL/GenBank/DDBJ whole genome shotgun (WGS) entry which is preliminary data.</text>
</comment>
<evidence type="ECO:0000313" key="7">
    <source>
        <dbReference type="EMBL" id="MFC6200062.1"/>
    </source>
</evidence>
<evidence type="ECO:0000259" key="6">
    <source>
        <dbReference type="SMART" id="SM01217"/>
    </source>
</evidence>
<dbReference type="InterPro" id="IPR036881">
    <property type="entry name" value="Glyco_hydro_3_C_sf"/>
</dbReference>
<dbReference type="SUPFAM" id="SSF51445">
    <property type="entry name" value="(Trans)glycosidases"/>
    <property type="match status" value="1"/>
</dbReference>
<name>A0ABW1SFK9_9PROT</name>
<dbReference type="InterPro" id="IPR036962">
    <property type="entry name" value="Glyco_hydro_3_N_sf"/>
</dbReference>